<feature type="binding site" evidence="5">
    <location>
        <position position="283"/>
    </location>
    <ligand>
        <name>NAD(+)</name>
        <dbReference type="ChEBI" id="CHEBI:57540"/>
    </ligand>
</feature>
<sequence length="392" mass="42944">MAKVLCVLYDDPVTGYPEHYAREGIPRISHYPGGQSLPNPERIDFRPGQLLGSVSGELGLRTFLESQGHILIVTSDKDGPHSRFEQELPEADIVISQPFWPAYLTSERLAKAGKLKLAITAGIGSDHVDLSAAMAHGITVAEVTYSNSISVAEHVVMMILALVRHYIPSYQQVIDGGWNIADCVTRSYDLEGMAVGSLGAGRIGLAAMRRLKPFDVTLHYTDYHRLPEAVEQELGLVYHPNVQSMLPHCDVVTINVPLHPETEHLFDDELLAQMKKGAYLINTARGKICDRDAIVRACKSGQLAGYAGDVWFPQPAPQNHPWRFMPHHGMTPHISGTSLSAQARYAAGTREILECWLAGRPIRDEYLVVNQGRLAGVGAHSYTAGKVSVGAE</sequence>
<feature type="binding site" evidence="5">
    <location>
        <position position="381"/>
    </location>
    <ligand>
        <name>NAD(+)</name>
        <dbReference type="ChEBI" id="CHEBI:57540"/>
    </ligand>
</feature>
<feature type="binding site" evidence="5">
    <location>
        <position position="309"/>
    </location>
    <ligand>
        <name>NAD(+)</name>
        <dbReference type="ChEBI" id="CHEBI:57540"/>
    </ligand>
</feature>
<evidence type="ECO:0000313" key="10">
    <source>
        <dbReference type="Proteomes" id="UP000251035"/>
    </source>
</evidence>
<dbReference type="RefSeq" id="WP_108294099.1">
    <property type="nucleotide sequence ID" value="NZ_JAWVLH010000011.1"/>
</dbReference>
<dbReference type="InterPro" id="IPR006139">
    <property type="entry name" value="D-isomer_2_OHA_DH_cat_dom"/>
</dbReference>
<proteinExistence type="inferred from homology"/>
<evidence type="ECO:0000313" key="11">
    <source>
        <dbReference type="Proteomes" id="UP000306421"/>
    </source>
</evidence>
<dbReference type="EMBL" id="QFGG01000010">
    <property type="protein sequence ID" value="TID41047.1"/>
    <property type="molecule type" value="Genomic_DNA"/>
</dbReference>
<dbReference type="Pfam" id="PF00389">
    <property type="entry name" value="2-Hacid_dh"/>
    <property type="match status" value="1"/>
</dbReference>
<dbReference type="PROSITE" id="PS00670">
    <property type="entry name" value="D_2_HYDROXYACID_DH_2"/>
    <property type="match status" value="1"/>
</dbReference>
<evidence type="ECO:0000256" key="3">
    <source>
        <dbReference type="ARBA" id="ARBA00023002"/>
    </source>
</evidence>
<evidence type="ECO:0000259" key="7">
    <source>
        <dbReference type="Pfam" id="PF02826"/>
    </source>
</evidence>
<evidence type="ECO:0000313" key="9">
    <source>
        <dbReference type="EMBL" id="TID41047.1"/>
    </source>
</evidence>
<feature type="binding site" evidence="5">
    <location>
        <position position="147"/>
    </location>
    <ligand>
        <name>substrate</name>
    </ligand>
</feature>
<dbReference type="GO" id="GO:0042183">
    <property type="term" value="P:formate catabolic process"/>
    <property type="evidence" value="ECO:0007669"/>
    <property type="project" value="UniProtKB-UniRule"/>
</dbReference>
<dbReference type="Proteomes" id="UP000251035">
    <property type="component" value="Unassembled WGS sequence"/>
</dbReference>
<dbReference type="GO" id="GO:0008863">
    <property type="term" value="F:formate dehydrogenase (NAD+) activity"/>
    <property type="evidence" value="ECO:0007669"/>
    <property type="project" value="UniProtKB-UniRule"/>
</dbReference>
<dbReference type="PANTHER" id="PTHR42938:SF9">
    <property type="entry name" value="FORMATE DEHYDROGENASE 1"/>
    <property type="match status" value="1"/>
</dbReference>
<evidence type="ECO:0000259" key="6">
    <source>
        <dbReference type="Pfam" id="PF00389"/>
    </source>
</evidence>
<feature type="binding site" evidence="5">
    <location>
        <begin position="257"/>
        <end position="261"/>
    </location>
    <ligand>
        <name>NAD(+)</name>
        <dbReference type="ChEBI" id="CHEBI:57540"/>
    </ligand>
</feature>
<dbReference type="GO" id="GO:0016616">
    <property type="term" value="F:oxidoreductase activity, acting on the CH-OH group of donors, NAD or NADP as acceptor"/>
    <property type="evidence" value="ECO:0007669"/>
    <property type="project" value="InterPro"/>
</dbReference>
<evidence type="ECO:0000256" key="4">
    <source>
        <dbReference type="ARBA" id="ARBA00023027"/>
    </source>
</evidence>
<feature type="binding site" evidence="5">
    <location>
        <position position="123"/>
    </location>
    <ligand>
        <name>substrate</name>
    </ligand>
</feature>
<feature type="binding site" evidence="5">
    <location>
        <position position="222"/>
    </location>
    <ligand>
        <name>NAD(+)</name>
        <dbReference type="ChEBI" id="CHEBI:57540"/>
    </ligand>
</feature>
<dbReference type="InterPro" id="IPR006140">
    <property type="entry name" value="D-isomer_DH_NAD-bd"/>
</dbReference>
<feature type="binding site" evidence="5">
    <location>
        <begin position="202"/>
        <end position="203"/>
    </location>
    <ligand>
        <name>NAD(+)</name>
        <dbReference type="ChEBI" id="CHEBI:57540"/>
    </ligand>
</feature>
<name>A0AB38N223_9GAMM</name>
<reference evidence="8 10" key="1">
    <citation type="submission" date="2018-04" db="EMBL/GenBank/DDBJ databases">
        <title>Whole genome sequence comparison of clinical and drinking water Legionella pneumophila isolates associated with the Flint Water Crisis.</title>
        <authorList>
            <person name="Garner E."/>
            <person name="Brown C."/>
            <person name="Schwake O."/>
            <person name="Coil D."/>
            <person name="Jospin G."/>
            <person name="Eisen J."/>
            <person name="Edwards M."/>
            <person name="Pruden A."/>
        </authorList>
    </citation>
    <scope>NUCLEOTIDE SEQUENCE [LARGE SCALE GENOMIC DNA]</scope>
    <source>
        <strain evidence="8 10">Genessee03</strain>
    </source>
</reference>
<comment type="subcellular location">
    <subcellularLocation>
        <location evidence="5">Cytoplasm</location>
    </subcellularLocation>
</comment>
<feature type="domain" description="D-isomer specific 2-hydroxyacid dehydrogenase catalytic" evidence="6">
    <location>
        <begin position="63"/>
        <end position="363"/>
    </location>
</feature>
<comment type="function">
    <text evidence="5">Catalyzes the NAD(+)-dependent oxidation of formate to carbon dioxide. Formate oxidation is the final step in the methanol oxidation pathway in methylotrophic microorganisms. Has a role in the detoxification of exogenous formate in non-methylotrophic organisms.</text>
</comment>
<keyword evidence="3 5" id="KW-0560">Oxidoreductase</keyword>
<feature type="site" description="Important for catalytic activity" evidence="5">
    <location>
        <position position="285"/>
    </location>
</feature>
<reference evidence="9 11" key="2">
    <citation type="submission" date="2018-04" db="EMBL/GenBank/DDBJ databases">
        <title>Whole genome sequence comparison of clinical and drinking water Legionella pneumophila isolates.</title>
        <authorList>
            <person name="Garner E."/>
        </authorList>
    </citation>
    <scope>NUCLEOTIDE SEQUENCE [LARGE SCALE GENOMIC DNA]</scope>
    <source>
        <strain evidence="9 11">WH02</strain>
    </source>
</reference>
<comment type="caution">
    <text evidence="9">The sequence shown here is derived from an EMBL/GenBank/DDBJ whole genome shotgun (WGS) entry which is preliminary data.</text>
</comment>
<dbReference type="InterPro" id="IPR033689">
    <property type="entry name" value="FDH_NAD-dep"/>
</dbReference>
<evidence type="ECO:0000313" key="8">
    <source>
        <dbReference type="EMBL" id="PUT45277.1"/>
    </source>
</evidence>
<evidence type="ECO:0000256" key="5">
    <source>
        <dbReference type="HAMAP-Rule" id="MF_03210"/>
    </source>
</evidence>
<dbReference type="HAMAP" id="MF_03210">
    <property type="entry name" value="Formate_dehydrogenase"/>
    <property type="match status" value="1"/>
</dbReference>
<feature type="binding site" evidence="5">
    <location>
        <position position="148"/>
    </location>
    <ligand>
        <name>NAD(+)</name>
        <dbReference type="ChEBI" id="CHEBI:57540"/>
    </ligand>
</feature>
<dbReference type="InterPro" id="IPR029753">
    <property type="entry name" value="D-isomer_DH_CS"/>
</dbReference>
<comment type="subunit">
    <text evidence="5">Homodimer.</text>
</comment>
<keyword evidence="4 5" id="KW-0520">NAD</keyword>
<dbReference type="CDD" id="cd05302">
    <property type="entry name" value="FDH"/>
    <property type="match status" value="1"/>
</dbReference>
<dbReference type="FunFam" id="3.40.50.720:FF:000057">
    <property type="entry name" value="Formate dehydrogenase"/>
    <property type="match status" value="1"/>
</dbReference>
<comment type="catalytic activity">
    <reaction evidence="1 5">
        <text>formate + NAD(+) = CO2 + NADH</text>
        <dbReference type="Rhea" id="RHEA:15985"/>
        <dbReference type="ChEBI" id="CHEBI:15740"/>
        <dbReference type="ChEBI" id="CHEBI:16526"/>
        <dbReference type="ChEBI" id="CHEBI:57540"/>
        <dbReference type="ChEBI" id="CHEBI:57945"/>
        <dbReference type="EC" id="1.17.1.9"/>
    </reaction>
</comment>
<dbReference type="EMBL" id="QCXM01000016">
    <property type="protein sequence ID" value="PUT45277.1"/>
    <property type="molecule type" value="Genomic_DNA"/>
</dbReference>
<feature type="site" description="Important for catalytic activity" evidence="5">
    <location>
        <position position="333"/>
    </location>
</feature>
<dbReference type="EC" id="1.17.1.9" evidence="2 5"/>
<dbReference type="Proteomes" id="UP000306421">
    <property type="component" value="Unassembled WGS sequence"/>
</dbReference>
<feature type="domain" description="D-isomer specific 2-hydroxyacid dehydrogenase NAD-binding" evidence="7">
    <location>
        <begin position="156"/>
        <end position="335"/>
    </location>
</feature>
<protein>
    <recommendedName>
        <fullName evidence="2 5">Formate dehydrogenase</fullName>
        <shortName evidence="5">FDH</shortName>
        <ecNumber evidence="2 5">1.17.1.9</ecNumber>
    </recommendedName>
    <alternativeName>
        <fullName evidence="5">NAD-dependent formate dehydrogenase</fullName>
    </alternativeName>
</protein>
<feature type="binding site" evidence="5">
    <location>
        <begin position="333"/>
        <end position="336"/>
    </location>
    <ligand>
        <name>NAD(+)</name>
        <dbReference type="ChEBI" id="CHEBI:57540"/>
    </ligand>
</feature>
<dbReference type="InterPro" id="IPR036291">
    <property type="entry name" value="NAD(P)-bd_dom_sf"/>
</dbReference>
<dbReference type="SUPFAM" id="SSF51735">
    <property type="entry name" value="NAD(P)-binding Rossmann-fold domains"/>
    <property type="match status" value="1"/>
</dbReference>
<dbReference type="AlphaFoldDB" id="A0AB38N223"/>
<dbReference type="Gene3D" id="3.40.50.720">
    <property type="entry name" value="NAD(P)-binding Rossmann-like Domain"/>
    <property type="match status" value="2"/>
</dbReference>
<organism evidence="9 11">
    <name type="scientific">Legionella taurinensis</name>
    <dbReference type="NCBI Taxonomy" id="70611"/>
    <lineage>
        <taxon>Bacteria</taxon>
        <taxon>Pseudomonadati</taxon>
        <taxon>Pseudomonadota</taxon>
        <taxon>Gammaproteobacteria</taxon>
        <taxon>Legionellales</taxon>
        <taxon>Legionellaceae</taxon>
        <taxon>Legionella</taxon>
    </lineage>
</organism>
<dbReference type="SUPFAM" id="SSF52283">
    <property type="entry name" value="Formate/glycerate dehydrogenase catalytic domain-like"/>
    <property type="match status" value="1"/>
</dbReference>
<dbReference type="NCBIfam" id="NF005750">
    <property type="entry name" value="PRK07574.1"/>
    <property type="match status" value="1"/>
</dbReference>
<accession>A0AB38N223</accession>
<dbReference type="PANTHER" id="PTHR42938">
    <property type="entry name" value="FORMATE DEHYDROGENASE 1"/>
    <property type="match status" value="1"/>
</dbReference>
<evidence type="ECO:0000256" key="1">
    <source>
        <dbReference type="ARBA" id="ARBA00000455"/>
    </source>
</evidence>
<keyword evidence="10" id="KW-1185">Reference proteome</keyword>
<dbReference type="GO" id="GO:0005737">
    <property type="term" value="C:cytoplasm"/>
    <property type="evidence" value="ECO:0007669"/>
    <property type="project" value="UniProtKB-SubCell"/>
</dbReference>
<dbReference type="PROSITE" id="PS00671">
    <property type="entry name" value="D_2_HYDROXYACID_DH_3"/>
    <property type="match status" value="1"/>
</dbReference>
<comment type="similarity">
    <text evidence="5">Belongs to the D-isomer specific 2-hydroxyacid dehydrogenase family. FDH subfamily.</text>
</comment>
<evidence type="ECO:0000256" key="2">
    <source>
        <dbReference type="ARBA" id="ARBA00013128"/>
    </source>
</evidence>
<dbReference type="GO" id="GO:0051287">
    <property type="term" value="F:NAD binding"/>
    <property type="evidence" value="ECO:0007669"/>
    <property type="project" value="InterPro"/>
</dbReference>
<dbReference type="Pfam" id="PF02826">
    <property type="entry name" value="2-Hacid_dh_C"/>
    <property type="match status" value="1"/>
</dbReference>
<gene>
    <name evidence="8" type="ORF">DB745_13295</name>
    <name evidence="9" type="ORF">DIZ81_11170</name>
</gene>
<keyword evidence="5" id="KW-0963">Cytoplasm</keyword>